<reference evidence="1" key="1">
    <citation type="journal article" date="2022" name="bioRxiv">
        <title>Sequencing and chromosome-scale assembly of the giantPleurodeles waltlgenome.</title>
        <authorList>
            <person name="Brown T."/>
            <person name="Elewa A."/>
            <person name="Iarovenko S."/>
            <person name="Subramanian E."/>
            <person name="Araus A.J."/>
            <person name="Petzold A."/>
            <person name="Susuki M."/>
            <person name="Suzuki K.-i.T."/>
            <person name="Hayashi T."/>
            <person name="Toyoda A."/>
            <person name="Oliveira C."/>
            <person name="Osipova E."/>
            <person name="Leigh N.D."/>
            <person name="Simon A."/>
            <person name="Yun M.H."/>
        </authorList>
    </citation>
    <scope>NUCLEOTIDE SEQUENCE</scope>
    <source>
        <strain evidence="1">20211129_DDA</strain>
        <tissue evidence="1">Liver</tissue>
    </source>
</reference>
<gene>
    <name evidence="1" type="ORF">NDU88_006513</name>
</gene>
<proteinExistence type="predicted"/>
<evidence type="ECO:0000313" key="1">
    <source>
        <dbReference type="EMBL" id="KAJ1140153.1"/>
    </source>
</evidence>
<dbReference type="Proteomes" id="UP001066276">
    <property type="component" value="Chromosome 6"/>
</dbReference>
<dbReference type="AlphaFoldDB" id="A0AAV7QIZ3"/>
<comment type="caution">
    <text evidence="1">The sequence shown here is derived from an EMBL/GenBank/DDBJ whole genome shotgun (WGS) entry which is preliminary data.</text>
</comment>
<evidence type="ECO:0000313" key="2">
    <source>
        <dbReference type="Proteomes" id="UP001066276"/>
    </source>
</evidence>
<keyword evidence="2" id="KW-1185">Reference proteome</keyword>
<protein>
    <submittedName>
        <fullName evidence="1">Uncharacterized protein</fullName>
    </submittedName>
</protein>
<organism evidence="1 2">
    <name type="scientific">Pleurodeles waltl</name>
    <name type="common">Iberian ribbed newt</name>
    <dbReference type="NCBI Taxonomy" id="8319"/>
    <lineage>
        <taxon>Eukaryota</taxon>
        <taxon>Metazoa</taxon>
        <taxon>Chordata</taxon>
        <taxon>Craniata</taxon>
        <taxon>Vertebrata</taxon>
        <taxon>Euteleostomi</taxon>
        <taxon>Amphibia</taxon>
        <taxon>Batrachia</taxon>
        <taxon>Caudata</taxon>
        <taxon>Salamandroidea</taxon>
        <taxon>Salamandridae</taxon>
        <taxon>Pleurodelinae</taxon>
        <taxon>Pleurodeles</taxon>
    </lineage>
</organism>
<accession>A0AAV7QIZ3</accession>
<sequence length="81" mass="9318">MPISGNHMFLAYEQLPHPTSIAAEGDWHRSPASFAWQPAPHIYLFIKRLCNQMIRALCCRRDVQDNSSNKGRYFSADPARK</sequence>
<name>A0AAV7QIZ3_PLEWA</name>
<dbReference type="EMBL" id="JANPWB010000010">
    <property type="protein sequence ID" value="KAJ1140153.1"/>
    <property type="molecule type" value="Genomic_DNA"/>
</dbReference>